<dbReference type="InterPro" id="IPR050469">
    <property type="entry name" value="Diguanylate_Cyclase"/>
</dbReference>
<feature type="transmembrane region" description="Helical" evidence="3">
    <location>
        <begin position="37"/>
        <end position="57"/>
    </location>
</feature>
<dbReference type="GO" id="GO:0052621">
    <property type="term" value="F:diguanylate cyclase activity"/>
    <property type="evidence" value="ECO:0007669"/>
    <property type="project" value="UniProtKB-EC"/>
</dbReference>
<evidence type="ECO:0000256" key="2">
    <source>
        <dbReference type="SAM" id="MobiDB-lite"/>
    </source>
</evidence>
<name>A0A1Q9B154_9HYPH</name>
<dbReference type="NCBIfam" id="TIGR00254">
    <property type="entry name" value="GGDEF"/>
    <property type="match status" value="1"/>
</dbReference>
<proteinExistence type="predicted"/>
<accession>A0A1Q9B154</accession>
<feature type="transmembrane region" description="Helical" evidence="3">
    <location>
        <begin position="95"/>
        <end position="114"/>
    </location>
</feature>
<feature type="transmembrane region" description="Helical" evidence="3">
    <location>
        <begin position="6"/>
        <end position="25"/>
    </location>
</feature>
<feature type="transmembrane region" description="Helical" evidence="3">
    <location>
        <begin position="151"/>
        <end position="175"/>
    </location>
</feature>
<feature type="domain" description="GGDEF" evidence="4">
    <location>
        <begin position="245"/>
        <end position="377"/>
    </location>
</feature>
<keyword evidence="3" id="KW-1133">Transmembrane helix</keyword>
<evidence type="ECO:0000313" key="6">
    <source>
        <dbReference type="Proteomes" id="UP000186364"/>
    </source>
</evidence>
<dbReference type="EC" id="2.7.7.65" evidence="1"/>
<evidence type="ECO:0000259" key="4">
    <source>
        <dbReference type="PROSITE" id="PS50887"/>
    </source>
</evidence>
<dbReference type="EMBL" id="MKIP01000031">
    <property type="protein sequence ID" value="OLP61716.1"/>
    <property type="molecule type" value="Genomic_DNA"/>
</dbReference>
<dbReference type="AlphaFoldDB" id="A0A1Q9B154"/>
<dbReference type="GO" id="GO:0005886">
    <property type="term" value="C:plasma membrane"/>
    <property type="evidence" value="ECO:0007669"/>
    <property type="project" value="TreeGrafter"/>
</dbReference>
<dbReference type="PANTHER" id="PTHR45138">
    <property type="entry name" value="REGULATORY COMPONENTS OF SENSORY TRANSDUCTION SYSTEM"/>
    <property type="match status" value="1"/>
</dbReference>
<dbReference type="GO" id="GO:1902201">
    <property type="term" value="P:negative regulation of bacterial-type flagellum-dependent cell motility"/>
    <property type="evidence" value="ECO:0007669"/>
    <property type="project" value="TreeGrafter"/>
</dbReference>
<evidence type="ECO:0000256" key="3">
    <source>
        <dbReference type="SAM" id="Phobius"/>
    </source>
</evidence>
<dbReference type="Pfam" id="PF00990">
    <property type="entry name" value="GGDEF"/>
    <property type="match status" value="1"/>
</dbReference>
<dbReference type="Proteomes" id="UP000186364">
    <property type="component" value="Unassembled WGS sequence"/>
</dbReference>
<keyword evidence="3" id="KW-0472">Membrane</keyword>
<dbReference type="FunFam" id="3.30.70.270:FF:000001">
    <property type="entry name" value="Diguanylate cyclase domain protein"/>
    <property type="match status" value="1"/>
</dbReference>
<gene>
    <name evidence="5" type="ORF">BJF93_08960</name>
</gene>
<keyword evidence="6" id="KW-1185">Reference proteome</keyword>
<dbReference type="SUPFAM" id="SSF55073">
    <property type="entry name" value="Nucleotide cyclase"/>
    <property type="match status" value="1"/>
</dbReference>
<feature type="region of interest" description="Disordered" evidence="2">
    <location>
        <begin position="372"/>
        <end position="391"/>
    </location>
</feature>
<feature type="transmembrane region" description="Helical" evidence="3">
    <location>
        <begin position="187"/>
        <end position="209"/>
    </location>
</feature>
<dbReference type="CDD" id="cd01949">
    <property type="entry name" value="GGDEF"/>
    <property type="match status" value="1"/>
</dbReference>
<dbReference type="PANTHER" id="PTHR45138:SF24">
    <property type="entry name" value="DIGUANYLATE CYCLASE DGCC-RELATED"/>
    <property type="match status" value="1"/>
</dbReference>
<feature type="transmembrane region" description="Helical" evidence="3">
    <location>
        <begin position="120"/>
        <end position="139"/>
    </location>
</feature>
<dbReference type="InterPro" id="IPR029787">
    <property type="entry name" value="Nucleotide_cyclase"/>
</dbReference>
<evidence type="ECO:0000313" key="5">
    <source>
        <dbReference type="EMBL" id="OLP61716.1"/>
    </source>
</evidence>
<reference evidence="5 6" key="1">
    <citation type="submission" date="2016-09" db="EMBL/GenBank/DDBJ databases">
        <title>Rhizobium sp. nov., a novel species isolated from the rice rhizosphere.</title>
        <authorList>
            <person name="Zhao J."/>
            <person name="Zhang X."/>
        </authorList>
    </citation>
    <scope>NUCLEOTIDE SEQUENCE [LARGE SCALE GENOMIC DNA]</scope>
    <source>
        <strain evidence="5 6">1.7048</strain>
    </source>
</reference>
<organism evidence="5 6">
    <name type="scientific">Xaviernesmea oryzae</name>
    <dbReference type="NCBI Taxonomy" id="464029"/>
    <lineage>
        <taxon>Bacteria</taxon>
        <taxon>Pseudomonadati</taxon>
        <taxon>Pseudomonadota</taxon>
        <taxon>Alphaproteobacteria</taxon>
        <taxon>Hyphomicrobiales</taxon>
        <taxon>Rhizobiaceae</taxon>
        <taxon>Rhizobium/Agrobacterium group</taxon>
        <taxon>Xaviernesmea</taxon>
    </lineage>
</organism>
<keyword evidence="3" id="KW-0812">Transmembrane</keyword>
<dbReference type="GO" id="GO:0043709">
    <property type="term" value="P:cell adhesion involved in single-species biofilm formation"/>
    <property type="evidence" value="ECO:0007669"/>
    <property type="project" value="TreeGrafter"/>
</dbReference>
<dbReference type="SMART" id="SM00267">
    <property type="entry name" value="GGDEF"/>
    <property type="match status" value="1"/>
</dbReference>
<protein>
    <recommendedName>
        <fullName evidence="1">diguanylate cyclase</fullName>
        <ecNumber evidence="1">2.7.7.65</ecNumber>
    </recommendedName>
</protein>
<evidence type="ECO:0000256" key="1">
    <source>
        <dbReference type="ARBA" id="ARBA00012528"/>
    </source>
</evidence>
<dbReference type="InterPro" id="IPR000160">
    <property type="entry name" value="GGDEF_dom"/>
</dbReference>
<feature type="transmembrane region" description="Helical" evidence="3">
    <location>
        <begin position="63"/>
        <end position="83"/>
    </location>
</feature>
<dbReference type="Gene3D" id="3.30.70.270">
    <property type="match status" value="1"/>
</dbReference>
<feature type="compositionally biased region" description="Polar residues" evidence="2">
    <location>
        <begin position="377"/>
        <end position="391"/>
    </location>
</feature>
<sequence length="391" mass="41994">MHMSLSTLYAIGLGTLTMAAAMTLWERRFHAGRSQALTFWAGGFASLVVGCALLILRDTLPRLVGFGFANLFIIGGYVLLLAGSLPFAGLRLPRFLVGFLLALAPVWLVIGPTLPDATWHALSGLLVALCCLALALVFAKFRPAAAVRTDRLVVTVFGLHGLVYLLRVPVIPLLAWQGREAALDLAALITMFEGVLFSMAAPMALLSLAREENRVELQHASETDFLTGLDNRRAFFAKAEAMVQAPAQLVLFDLDHFKSINDRHGHETGDEVLRIFARVAKERFGADDLVARVGGEEFAALLPGAGPDDAISALNAIAWRLRREARAGTRLTQDVTFSAGLASLPAGASLTAGLNMADRLLYQAKTKGRNRIEREAASSSFAPADTETSAA</sequence>
<dbReference type="PROSITE" id="PS50887">
    <property type="entry name" value="GGDEF"/>
    <property type="match status" value="1"/>
</dbReference>
<comment type="caution">
    <text evidence="5">The sequence shown here is derived from an EMBL/GenBank/DDBJ whole genome shotgun (WGS) entry which is preliminary data.</text>
</comment>
<dbReference type="InterPro" id="IPR043128">
    <property type="entry name" value="Rev_trsase/Diguanyl_cyclase"/>
</dbReference>